<evidence type="ECO:0000256" key="6">
    <source>
        <dbReference type="ARBA" id="ARBA00022777"/>
    </source>
</evidence>
<comment type="subcellular location">
    <subcellularLocation>
        <location evidence="1">Cell membrane</location>
    </subcellularLocation>
</comment>
<keyword evidence="5" id="KW-0547">Nucleotide-binding</keyword>
<evidence type="ECO:0000256" key="1">
    <source>
        <dbReference type="ARBA" id="ARBA00004236"/>
    </source>
</evidence>
<comment type="catalytic activity">
    <reaction evidence="9">
        <text>L-seryl-[protein] + ATP = O-phospho-L-seryl-[protein] + ADP + H(+)</text>
        <dbReference type="Rhea" id="RHEA:17989"/>
        <dbReference type="Rhea" id="RHEA-COMP:9863"/>
        <dbReference type="Rhea" id="RHEA-COMP:11604"/>
        <dbReference type="ChEBI" id="CHEBI:15378"/>
        <dbReference type="ChEBI" id="CHEBI:29999"/>
        <dbReference type="ChEBI" id="CHEBI:30616"/>
        <dbReference type="ChEBI" id="CHEBI:83421"/>
        <dbReference type="ChEBI" id="CHEBI:456216"/>
        <dbReference type="EC" id="2.7.11.1"/>
    </reaction>
</comment>
<dbReference type="KEGG" id="rarg:115743904"/>
<dbReference type="EC" id="2.7.11.1" evidence="2"/>
<sequence length="368" mass="40617">MGVCYGTPDFPTPSFTGYLKSGMKLTITDSSSSDSKSHDLVAAHGHQASRERKILAESSLTVFTVAELKEATKNFGGDALVGEEGFGCVYKGMLHGKQQSGRTKTIITVKKLNPDGTQGYREWLTEIQFLGRISHPNLAKLLGFCQEDETLALVYEFIPKGSLNNHLFRKGSNAHLPWDVRLKIVVGAARGLAFLHSSERKLIFRDFKTSNILLDGSYTAKLSDFGLVKSGPPEGQSHVSTRVMGTMGYAAPEYIRTGHLYVKSDVYSFGVVSLELLTGLRAFDTDRPKGKHLLVELARPLLSSKRQLKTIMDSRLENNYCIDSAYQIARLALKCVRRTPNKRPSMTEVVEALESIEAANANKIPRDA</sequence>
<dbReference type="InterPro" id="IPR001245">
    <property type="entry name" value="Ser-Thr/Tyr_kinase_cat_dom"/>
</dbReference>
<dbReference type="SUPFAM" id="SSF56112">
    <property type="entry name" value="Protein kinase-like (PK-like)"/>
    <property type="match status" value="1"/>
</dbReference>
<dbReference type="AlphaFoldDB" id="A0A8B8PIX6"/>
<evidence type="ECO:0000313" key="12">
    <source>
        <dbReference type="RefSeq" id="XP_030534756.1"/>
    </source>
</evidence>
<dbReference type="Gene3D" id="1.10.510.10">
    <property type="entry name" value="Transferase(Phosphotransferase) domain 1"/>
    <property type="match status" value="1"/>
</dbReference>
<dbReference type="FunFam" id="1.10.510.10:FF:000095">
    <property type="entry name" value="protein STRUBBELIG-RECEPTOR FAMILY 8"/>
    <property type="match status" value="1"/>
</dbReference>
<proteinExistence type="predicted"/>
<accession>A0A8B8PIX6</accession>
<evidence type="ECO:0000256" key="2">
    <source>
        <dbReference type="ARBA" id="ARBA00012513"/>
    </source>
</evidence>
<reference evidence="11" key="1">
    <citation type="submission" date="2025-05" db="UniProtKB">
        <authorList>
            <consortium name="RefSeq"/>
        </authorList>
    </citation>
    <scope>NUCLEOTIDE SEQUENCE [LARGE SCALE GENOMIC DNA]</scope>
</reference>
<evidence type="ECO:0000313" key="11">
    <source>
        <dbReference type="Proteomes" id="UP000827889"/>
    </source>
</evidence>
<dbReference type="Proteomes" id="UP000827889">
    <property type="component" value="Chromosome 1"/>
</dbReference>
<dbReference type="RefSeq" id="XP_030534756.1">
    <property type="nucleotide sequence ID" value="XM_030678896.2"/>
</dbReference>
<keyword evidence="6 12" id="KW-0418">Kinase</keyword>
<dbReference type="InterPro" id="IPR011009">
    <property type="entry name" value="Kinase-like_dom_sf"/>
</dbReference>
<evidence type="ECO:0000256" key="4">
    <source>
        <dbReference type="ARBA" id="ARBA00022679"/>
    </source>
</evidence>
<comment type="catalytic activity">
    <reaction evidence="8">
        <text>L-threonyl-[protein] + ATP = O-phospho-L-threonyl-[protein] + ADP + H(+)</text>
        <dbReference type="Rhea" id="RHEA:46608"/>
        <dbReference type="Rhea" id="RHEA-COMP:11060"/>
        <dbReference type="Rhea" id="RHEA-COMP:11605"/>
        <dbReference type="ChEBI" id="CHEBI:15378"/>
        <dbReference type="ChEBI" id="CHEBI:30013"/>
        <dbReference type="ChEBI" id="CHEBI:30616"/>
        <dbReference type="ChEBI" id="CHEBI:61977"/>
        <dbReference type="ChEBI" id="CHEBI:456216"/>
        <dbReference type="EC" id="2.7.11.1"/>
    </reaction>
</comment>
<evidence type="ECO:0000259" key="10">
    <source>
        <dbReference type="PROSITE" id="PS50011"/>
    </source>
</evidence>
<feature type="domain" description="Protein kinase" evidence="10">
    <location>
        <begin position="75"/>
        <end position="356"/>
    </location>
</feature>
<keyword evidence="7" id="KW-0067">ATP-binding</keyword>
<dbReference type="PANTHER" id="PTHR45621">
    <property type="entry name" value="OS01G0588500 PROTEIN-RELATED"/>
    <property type="match status" value="1"/>
</dbReference>
<dbReference type="InterPro" id="IPR000719">
    <property type="entry name" value="Prot_kinase_dom"/>
</dbReference>
<dbReference type="Pfam" id="PF07714">
    <property type="entry name" value="PK_Tyr_Ser-Thr"/>
    <property type="match status" value="1"/>
</dbReference>
<dbReference type="PROSITE" id="PS50011">
    <property type="entry name" value="PROTEIN_KINASE_DOM"/>
    <property type="match status" value="1"/>
</dbReference>
<evidence type="ECO:0000256" key="3">
    <source>
        <dbReference type="ARBA" id="ARBA00022475"/>
    </source>
</evidence>
<name>A0A8B8PIX6_9MYRT</name>
<dbReference type="InterPro" id="IPR050823">
    <property type="entry name" value="Plant_Ser_Thr_Prot_Kinase"/>
</dbReference>
<keyword evidence="11" id="KW-1185">Reference proteome</keyword>
<evidence type="ECO:0000256" key="8">
    <source>
        <dbReference type="ARBA" id="ARBA00047899"/>
    </source>
</evidence>
<reference evidence="12" key="2">
    <citation type="submission" date="2025-08" db="UniProtKB">
        <authorList>
            <consortium name="RefSeq"/>
        </authorList>
    </citation>
    <scope>IDENTIFICATION</scope>
    <source>
        <tissue evidence="12">Leaf</tissue>
    </source>
</reference>
<organism evidence="11 12">
    <name type="scientific">Rhodamnia argentea</name>
    <dbReference type="NCBI Taxonomy" id="178133"/>
    <lineage>
        <taxon>Eukaryota</taxon>
        <taxon>Viridiplantae</taxon>
        <taxon>Streptophyta</taxon>
        <taxon>Embryophyta</taxon>
        <taxon>Tracheophyta</taxon>
        <taxon>Spermatophyta</taxon>
        <taxon>Magnoliopsida</taxon>
        <taxon>eudicotyledons</taxon>
        <taxon>Gunneridae</taxon>
        <taxon>Pentapetalae</taxon>
        <taxon>rosids</taxon>
        <taxon>malvids</taxon>
        <taxon>Myrtales</taxon>
        <taxon>Myrtaceae</taxon>
        <taxon>Myrtoideae</taxon>
        <taxon>Myrteae</taxon>
        <taxon>Australasian group</taxon>
        <taxon>Rhodamnia</taxon>
    </lineage>
</organism>
<keyword evidence="3" id="KW-0472">Membrane</keyword>
<evidence type="ECO:0000256" key="7">
    <source>
        <dbReference type="ARBA" id="ARBA00022840"/>
    </source>
</evidence>
<protein>
    <recommendedName>
        <fullName evidence="2">non-specific serine/threonine protein kinase</fullName>
        <ecNumber evidence="2">2.7.11.1</ecNumber>
    </recommendedName>
</protein>
<evidence type="ECO:0000256" key="5">
    <source>
        <dbReference type="ARBA" id="ARBA00022741"/>
    </source>
</evidence>
<dbReference type="GO" id="GO:0005524">
    <property type="term" value="F:ATP binding"/>
    <property type="evidence" value="ECO:0007669"/>
    <property type="project" value="UniProtKB-KW"/>
</dbReference>
<dbReference type="FunFam" id="3.30.200.20:FF:000228">
    <property type="entry name" value="Serine/threonine-protein kinase BIK1"/>
    <property type="match status" value="1"/>
</dbReference>
<keyword evidence="4" id="KW-0808">Transferase</keyword>
<dbReference type="GO" id="GO:0004674">
    <property type="term" value="F:protein serine/threonine kinase activity"/>
    <property type="evidence" value="ECO:0007669"/>
    <property type="project" value="UniProtKB-EC"/>
</dbReference>
<dbReference type="GO" id="GO:0005886">
    <property type="term" value="C:plasma membrane"/>
    <property type="evidence" value="ECO:0007669"/>
    <property type="project" value="UniProtKB-SubCell"/>
</dbReference>
<gene>
    <name evidence="12" type="primary">LOC115743904</name>
</gene>
<dbReference type="CDD" id="cd14066">
    <property type="entry name" value="STKc_IRAK"/>
    <property type="match status" value="1"/>
</dbReference>
<dbReference type="Gene3D" id="3.30.200.20">
    <property type="entry name" value="Phosphorylase Kinase, domain 1"/>
    <property type="match status" value="1"/>
</dbReference>
<keyword evidence="3" id="KW-1003">Cell membrane</keyword>
<evidence type="ECO:0000256" key="9">
    <source>
        <dbReference type="ARBA" id="ARBA00048679"/>
    </source>
</evidence>